<feature type="region of interest" description="Disordered" evidence="1">
    <location>
        <begin position="90"/>
        <end position="109"/>
    </location>
</feature>
<feature type="compositionally biased region" description="Low complexity" evidence="1">
    <location>
        <begin position="90"/>
        <end position="106"/>
    </location>
</feature>
<reference evidence="2" key="1">
    <citation type="journal article" date="2021" name="Sci. Adv.">
        <title>The American lobster genome reveals insights on longevity, neural, and immune adaptations.</title>
        <authorList>
            <person name="Polinski J.M."/>
            <person name="Zimin A.V."/>
            <person name="Clark K.F."/>
            <person name="Kohn A.B."/>
            <person name="Sadowski N."/>
            <person name="Timp W."/>
            <person name="Ptitsyn A."/>
            <person name="Khanna P."/>
            <person name="Romanova D.Y."/>
            <person name="Williams P."/>
            <person name="Greenwood S.J."/>
            <person name="Moroz L.L."/>
            <person name="Walt D.R."/>
            <person name="Bodnar A.G."/>
        </authorList>
    </citation>
    <scope>NUCLEOTIDE SEQUENCE</scope>
    <source>
        <strain evidence="2">GMGI-L3</strain>
    </source>
</reference>
<feature type="compositionally biased region" description="Polar residues" evidence="1">
    <location>
        <begin position="118"/>
        <end position="142"/>
    </location>
</feature>
<name>A0A8J5JPW3_HOMAM</name>
<feature type="region of interest" description="Disordered" evidence="1">
    <location>
        <begin position="118"/>
        <end position="226"/>
    </location>
</feature>
<evidence type="ECO:0000313" key="3">
    <source>
        <dbReference type="Proteomes" id="UP000747542"/>
    </source>
</evidence>
<dbReference type="AlphaFoldDB" id="A0A8J5JPW3"/>
<feature type="compositionally biased region" description="Acidic residues" evidence="1">
    <location>
        <begin position="143"/>
        <end position="218"/>
    </location>
</feature>
<comment type="caution">
    <text evidence="2">The sequence shown here is derived from an EMBL/GenBank/DDBJ whole genome shotgun (WGS) entry which is preliminary data.</text>
</comment>
<organism evidence="2 3">
    <name type="scientific">Homarus americanus</name>
    <name type="common">American lobster</name>
    <dbReference type="NCBI Taxonomy" id="6706"/>
    <lineage>
        <taxon>Eukaryota</taxon>
        <taxon>Metazoa</taxon>
        <taxon>Ecdysozoa</taxon>
        <taxon>Arthropoda</taxon>
        <taxon>Crustacea</taxon>
        <taxon>Multicrustacea</taxon>
        <taxon>Malacostraca</taxon>
        <taxon>Eumalacostraca</taxon>
        <taxon>Eucarida</taxon>
        <taxon>Decapoda</taxon>
        <taxon>Pleocyemata</taxon>
        <taxon>Astacidea</taxon>
        <taxon>Nephropoidea</taxon>
        <taxon>Nephropidae</taxon>
        <taxon>Homarus</taxon>
    </lineage>
</organism>
<gene>
    <name evidence="2" type="ORF">Hamer_G007528</name>
</gene>
<dbReference type="EMBL" id="JAHLQT010028808">
    <property type="protein sequence ID" value="KAG7161865.1"/>
    <property type="molecule type" value="Genomic_DNA"/>
</dbReference>
<keyword evidence="3" id="KW-1185">Reference proteome</keyword>
<sequence length="226" mass="24551">MAGSATPLTVTKVTRFSVAEMESMERMLSTWIDDQTQRLKTPLSQCVIQQKTRSLCSIICNVKKDIRAYYEVLEEKRKNAQKMTLDAVIAAKPSTPSAPTTPRTSKQNTAFRQLFKTSVKPQPSMSEQQPSTSEPQLSVQIDNDNESEVTDDPGSEESEVADDPGSEESEVADNLGSDDDSGSEESEVADNPGSDDDPGSEESEVADDPGSEESEVADDPSLLLPQ</sequence>
<dbReference type="GO" id="GO:0003677">
    <property type="term" value="F:DNA binding"/>
    <property type="evidence" value="ECO:0007669"/>
    <property type="project" value="UniProtKB-KW"/>
</dbReference>
<protein>
    <submittedName>
        <fullName evidence="2">CENPB DNA-binding domain containing protein 1-like 47</fullName>
    </submittedName>
</protein>
<evidence type="ECO:0000313" key="2">
    <source>
        <dbReference type="EMBL" id="KAG7161865.1"/>
    </source>
</evidence>
<proteinExistence type="predicted"/>
<accession>A0A8J5JPW3</accession>
<evidence type="ECO:0000256" key="1">
    <source>
        <dbReference type="SAM" id="MobiDB-lite"/>
    </source>
</evidence>
<dbReference type="Proteomes" id="UP000747542">
    <property type="component" value="Unassembled WGS sequence"/>
</dbReference>
<keyword evidence="2" id="KW-0238">DNA-binding</keyword>
<feature type="non-terminal residue" evidence="2">
    <location>
        <position position="226"/>
    </location>
</feature>